<dbReference type="PANTHER" id="PTHR43849:SF2">
    <property type="entry name" value="BLL3936 PROTEIN"/>
    <property type="match status" value="1"/>
</dbReference>
<proteinExistence type="predicted"/>
<feature type="transmembrane region" description="Helical" evidence="2">
    <location>
        <begin position="375"/>
        <end position="391"/>
    </location>
</feature>
<protein>
    <submittedName>
        <fullName evidence="4">TRAP transporter, 4TM/12TM fusion protein</fullName>
    </submittedName>
</protein>
<keyword evidence="1" id="KW-0997">Cell inner membrane</keyword>
<name>A0A1I0DTU7_9RHOB</name>
<gene>
    <name evidence="4" type="ORF">SAMN04489858_104301</name>
</gene>
<evidence type="ECO:0000313" key="5">
    <source>
        <dbReference type="Proteomes" id="UP000199180"/>
    </source>
</evidence>
<feature type="transmembrane region" description="Helical" evidence="2">
    <location>
        <begin position="180"/>
        <end position="203"/>
    </location>
</feature>
<comment type="subcellular location">
    <subcellularLocation>
        <location evidence="1">Cell inner membrane</location>
        <topology evidence="1">Multi-pass membrane protein</topology>
    </subcellularLocation>
</comment>
<dbReference type="RefSeq" id="WP_090733968.1">
    <property type="nucleotide sequence ID" value="NZ_FOHO01000004.1"/>
</dbReference>
<feature type="domain" description="TRAP C4-dicarboxylate transport system permease DctM subunit" evidence="3">
    <location>
        <begin position="124"/>
        <end position="555"/>
    </location>
</feature>
<feature type="transmembrane region" description="Helical" evidence="2">
    <location>
        <begin position="620"/>
        <end position="640"/>
    </location>
</feature>
<dbReference type="Pfam" id="PF06808">
    <property type="entry name" value="DctM"/>
    <property type="match status" value="1"/>
</dbReference>
<feature type="transmembrane region" description="Helical" evidence="2">
    <location>
        <begin position="533"/>
        <end position="550"/>
    </location>
</feature>
<accession>A0A1I0DTU7</accession>
<dbReference type="InterPro" id="IPR011853">
    <property type="entry name" value="TRAP_DctM-Dct_fused"/>
</dbReference>
<feature type="transmembrane region" description="Helical" evidence="2">
    <location>
        <begin position="50"/>
        <end position="68"/>
    </location>
</feature>
<feature type="transmembrane region" description="Helical" evidence="2">
    <location>
        <begin position="352"/>
        <end position="369"/>
    </location>
</feature>
<dbReference type="EMBL" id="FOHO01000004">
    <property type="protein sequence ID" value="SET35893.1"/>
    <property type="molecule type" value="Genomic_DNA"/>
</dbReference>
<organism evidence="4 5">
    <name type="scientific">Paracoccus homiensis</name>
    <dbReference type="NCBI Taxonomy" id="364199"/>
    <lineage>
        <taxon>Bacteria</taxon>
        <taxon>Pseudomonadati</taxon>
        <taxon>Pseudomonadota</taxon>
        <taxon>Alphaproteobacteria</taxon>
        <taxon>Rhodobacterales</taxon>
        <taxon>Paracoccaceae</taxon>
        <taxon>Paracoccus</taxon>
    </lineage>
</organism>
<feature type="transmembrane region" description="Helical" evidence="2">
    <location>
        <begin position="562"/>
        <end position="584"/>
    </location>
</feature>
<keyword evidence="2" id="KW-1133">Transmembrane helix</keyword>
<feature type="transmembrane region" description="Helical" evidence="2">
    <location>
        <begin position="441"/>
        <end position="463"/>
    </location>
</feature>
<feature type="transmembrane region" description="Helical" evidence="2">
    <location>
        <begin position="596"/>
        <end position="614"/>
    </location>
</feature>
<dbReference type="AlphaFoldDB" id="A0A1I0DTU7"/>
<keyword evidence="2" id="KW-0812">Transmembrane</keyword>
<dbReference type="GO" id="GO:0005886">
    <property type="term" value="C:plasma membrane"/>
    <property type="evidence" value="ECO:0007669"/>
    <property type="project" value="UniProtKB-SubCell"/>
</dbReference>
<feature type="transmembrane region" description="Helical" evidence="2">
    <location>
        <begin position="470"/>
        <end position="486"/>
    </location>
</feature>
<sequence>MQTGDAPDRQSRATLGGREVALILLTVAALLLVVNQLFNLRLFGIVLLDGRYLNILATLFLAGAFLVFDLRGRRMQPAGLLDWVLAALTLGSGGYLAATAMQNVNEGWEFAAPPQAQWVAFLFAALVLEGTRRAGGLVLAIIVTLLAFYPSFAGYVPAPFSGFQSTLSETFSYHVYSSESIFGIPMKAFGGVVIGFIIFGAVLQQTGGGAFFNDLALGLVGRYRGGAAKVSIFGSGFMGSMSGSVISNVLTTGVVSIPAMRRTGFSARTAAATEACASTGGVLMPPIMGATAFVMASFLSMPYAEIALAAAIPSALFYFALFAQIDAYAARRGLRGLERSEVPRLRETLRKGWPYVLVFGLLIFMMVVLRQETAAPFYSVLLLLVINQFMPGHRMTLRKLADIVLGIGTSLAELTAVILGIGLIVGAFSATGLAGTLVNELLFIAGDNVFVLLLMGAATAFVFGMGMTATACYIFLAIVLAPALEAGGLDRLAVHLFILYWGMVSYITPPVALGAYAAASLAGTSPMRAGFEAMRLGSIIYLVPFLFVLNPSLIGNAGATEVFVAVSCAFLGVGLIGMGLQGYVICLGPLAGRGQYLLRTMLAMGGFFIAMPAMPFAGVGFGTTAALGLALAALPLLVAWRSKSQHLTEVRA</sequence>
<feature type="transmembrane region" description="Helical" evidence="2">
    <location>
        <begin position="135"/>
        <end position="160"/>
    </location>
</feature>
<feature type="transmembrane region" description="Helical" evidence="2">
    <location>
        <begin position="110"/>
        <end position="128"/>
    </location>
</feature>
<dbReference type="NCBIfam" id="TIGR02123">
    <property type="entry name" value="TRAP_fused"/>
    <property type="match status" value="1"/>
</dbReference>
<evidence type="ECO:0000259" key="3">
    <source>
        <dbReference type="Pfam" id="PF06808"/>
    </source>
</evidence>
<comment type="function">
    <text evidence="1">Part of the tripartite ATP-independent periplasmic (TRAP) transport system.</text>
</comment>
<feature type="transmembrane region" description="Helical" evidence="2">
    <location>
        <begin position="498"/>
        <end position="521"/>
    </location>
</feature>
<reference evidence="4 5" key="1">
    <citation type="submission" date="2016-10" db="EMBL/GenBank/DDBJ databases">
        <authorList>
            <person name="de Groot N.N."/>
        </authorList>
    </citation>
    <scope>NUCLEOTIDE SEQUENCE [LARGE SCALE GENOMIC DNA]</scope>
    <source>
        <strain evidence="4 5">DSM 17862</strain>
    </source>
</reference>
<evidence type="ECO:0000256" key="2">
    <source>
        <dbReference type="SAM" id="Phobius"/>
    </source>
</evidence>
<feature type="transmembrane region" description="Helical" evidence="2">
    <location>
        <begin position="20"/>
        <end position="38"/>
    </location>
</feature>
<feature type="transmembrane region" description="Helical" evidence="2">
    <location>
        <begin position="306"/>
        <end position="331"/>
    </location>
</feature>
<dbReference type="GO" id="GO:0022857">
    <property type="term" value="F:transmembrane transporter activity"/>
    <property type="evidence" value="ECO:0007669"/>
    <property type="project" value="UniProtKB-UniRule"/>
</dbReference>
<dbReference type="Proteomes" id="UP000199180">
    <property type="component" value="Unassembled WGS sequence"/>
</dbReference>
<dbReference type="OrthoDB" id="9759894at2"/>
<keyword evidence="1" id="KW-0813">Transport</keyword>
<keyword evidence="5" id="KW-1185">Reference proteome</keyword>
<feature type="transmembrane region" description="Helical" evidence="2">
    <location>
        <begin position="282"/>
        <end position="300"/>
    </location>
</feature>
<feature type="transmembrane region" description="Helical" evidence="2">
    <location>
        <begin position="80"/>
        <end position="98"/>
    </location>
</feature>
<dbReference type="STRING" id="364199.SAMN04489858_104301"/>
<evidence type="ECO:0000256" key="1">
    <source>
        <dbReference type="RuleBase" id="RU369079"/>
    </source>
</evidence>
<evidence type="ECO:0000313" key="4">
    <source>
        <dbReference type="EMBL" id="SET35893.1"/>
    </source>
</evidence>
<feature type="transmembrane region" description="Helical" evidence="2">
    <location>
        <begin position="403"/>
        <end position="429"/>
    </location>
</feature>
<keyword evidence="1" id="KW-1003">Cell membrane</keyword>
<dbReference type="InterPro" id="IPR010656">
    <property type="entry name" value="DctM"/>
</dbReference>
<dbReference type="PANTHER" id="PTHR43849">
    <property type="entry name" value="BLL3936 PROTEIN"/>
    <property type="match status" value="1"/>
</dbReference>
<keyword evidence="2" id="KW-0472">Membrane</keyword>